<dbReference type="CDD" id="cd21931">
    <property type="entry name" value="TD_EMAP-like"/>
    <property type="match status" value="1"/>
</dbReference>
<evidence type="ECO:0000313" key="8">
    <source>
        <dbReference type="Proteomes" id="UP000179037"/>
    </source>
</evidence>
<feature type="domain" description="Outer membrane lipoprotein BamD-like" evidence="5">
    <location>
        <begin position="100"/>
        <end position="171"/>
    </location>
</feature>
<feature type="region of interest" description="Disordered" evidence="4">
    <location>
        <begin position="71"/>
        <end position="100"/>
    </location>
</feature>
<proteinExistence type="inferred from homology"/>
<dbReference type="GO" id="GO:0070206">
    <property type="term" value="P:protein trimerization"/>
    <property type="evidence" value="ECO:0007669"/>
    <property type="project" value="InterPro"/>
</dbReference>
<dbReference type="GO" id="GO:0043093">
    <property type="term" value="P:FtsZ-dependent cytokinesis"/>
    <property type="evidence" value="ECO:0007669"/>
    <property type="project" value="UniProtKB-UniRule"/>
</dbReference>
<dbReference type="InterPro" id="IPR034706">
    <property type="entry name" value="CpoB"/>
</dbReference>
<dbReference type="GO" id="GO:0030288">
    <property type="term" value="C:outer membrane-bounded periplasmic space"/>
    <property type="evidence" value="ECO:0007669"/>
    <property type="project" value="UniProtKB-UniRule"/>
</dbReference>
<comment type="caution">
    <text evidence="7">The sequence shown here is derived from an EMBL/GenBank/DDBJ whole genome shotgun (WGS) entry which is preliminary data.</text>
</comment>
<evidence type="ECO:0000313" key="7">
    <source>
        <dbReference type="EMBL" id="OGI49533.1"/>
    </source>
</evidence>
<organism evidence="7 8">
    <name type="scientific">Candidatus Muproteobacteria bacterium RIFCSPLOWO2_01_FULL_60_18</name>
    <dbReference type="NCBI Taxonomy" id="1817768"/>
    <lineage>
        <taxon>Bacteria</taxon>
        <taxon>Pseudomonadati</taxon>
        <taxon>Pseudomonadota</taxon>
        <taxon>Candidatus Muproteobacteria</taxon>
    </lineage>
</organism>
<feature type="compositionally biased region" description="Polar residues" evidence="4">
    <location>
        <begin position="85"/>
        <end position="100"/>
    </location>
</feature>
<evidence type="ECO:0000256" key="2">
    <source>
        <dbReference type="HAMAP-Rule" id="MF_02066"/>
    </source>
</evidence>
<dbReference type="HAMAP" id="MF_02066">
    <property type="entry name" value="CpoB"/>
    <property type="match status" value="1"/>
</dbReference>
<feature type="domain" description="YbgF trimerisation" evidence="6">
    <location>
        <begin position="18"/>
        <end position="75"/>
    </location>
</feature>
<evidence type="ECO:0000256" key="3">
    <source>
        <dbReference type="PROSITE-ProRule" id="PRU00339"/>
    </source>
</evidence>
<dbReference type="InterPro" id="IPR011990">
    <property type="entry name" value="TPR-like_helical_dom_sf"/>
</dbReference>
<dbReference type="InterPro" id="IPR019734">
    <property type="entry name" value="TPR_rpt"/>
</dbReference>
<dbReference type="InterPro" id="IPR014162">
    <property type="entry name" value="CpoB_C"/>
</dbReference>
<comment type="similarity">
    <text evidence="2">Belongs to the CpoB family.</text>
</comment>
<evidence type="ECO:0000259" key="5">
    <source>
        <dbReference type="Pfam" id="PF13525"/>
    </source>
</evidence>
<keyword evidence="2" id="KW-0131">Cell cycle</keyword>
<dbReference type="Pfam" id="PF16331">
    <property type="entry name" value="TolA_bind_tri"/>
    <property type="match status" value="1"/>
</dbReference>
<gene>
    <name evidence="2" type="primary">cpoB</name>
    <name evidence="7" type="ORF">A3A87_07920</name>
</gene>
<evidence type="ECO:0000256" key="4">
    <source>
        <dbReference type="SAM" id="MobiDB-lite"/>
    </source>
</evidence>
<dbReference type="Proteomes" id="UP000179037">
    <property type="component" value="Unassembled WGS sequence"/>
</dbReference>
<sequence>MVELGVGGAPASSPPSREVLADLLQQLETLQTELRNLRGQVEVQTNEIERLKARQRDLLADIDRRIGELERRGSAALSPEAASPTGASVPSATGSASSAQEQQDYDAAFNLMKQGHYDRAAKGFRDFIAKHPQSALRDNARYWLGEAYYVVRDFRQALTEFSRLMNDHPKSLKAPDALLKIGYSHYELGEWAKARENLNQVIARYPGQPAAKSAEQRLAKMKKQEH</sequence>
<dbReference type="InterPro" id="IPR039565">
    <property type="entry name" value="BamD-like"/>
</dbReference>
<keyword evidence="2" id="KW-0132">Cell division</keyword>
<dbReference type="NCBIfam" id="TIGR02795">
    <property type="entry name" value="tol_pal_ybgF"/>
    <property type="match status" value="1"/>
</dbReference>
<keyword evidence="2" id="KW-0574">Periplasm</keyword>
<keyword evidence="1 2" id="KW-0732">Signal</keyword>
<comment type="function">
    <text evidence="2">Mediates coordination of peptidoglycan synthesis and outer membrane constriction during cell division.</text>
</comment>
<dbReference type="Pfam" id="PF13525">
    <property type="entry name" value="YfiO"/>
    <property type="match status" value="1"/>
</dbReference>
<dbReference type="STRING" id="1817768.A3A87_07920"/>
<dbReference type="Gene3D" id="1.25.40.10">
    <property type="entry name" value="Tetratricopeptide repeat domain"/>
    <property type="match status" value="1"/>
</dbReference>
<name>A0A1F6TWK7_9PROT</name>
<evidence type="ECO:0000259" key="6">
    <source>
        <dbReference type="Pfam" id="PF16331"/>
    </source>
</evidence>
<feature type="repeat" description="TPR" evidence="3">
    <location>
        <begin position="175"/>
        <end position="208"/>
    </location>
</feature>
<reference evidence="7 8" key="1">
    <citation type="journal article" date="2016" name="Nat. Commun.">
        <title>Thousands of microbial genomes shed light on interconnected biogeochemical processes in an aquifer system.</title>
        <authorList>
            <person name="Anantharaman K."/>
            <person name="Brown C.T."/>
            <person name="Hug L.A."/>
            <person name="Sharon I."/>
            <person name="Castelle C.J."/>
            <person name="Probst A.J."/>
            <person name="Thomas B.C."/>
            <person name="Singh A."/>
            <person name="Wilkins M.J."/>
            <person name="Karaoz U."/>
            <person name="Brodie E.L."/>
            <person name="Williams K.H."/>
            <person name="Hubbard S.S."/>
            <person name="Banfield J.F."/>
        </authorList>
    </citation>
    <scope>NUCLEOTIDE SEQUENCE [LARGE SCALE GENOMIC DNA]</scope>
</reference>
<dbReference type="AlphaFoldDB" id="A0A1F6TWK7"/>
<accession>A0A1F6TWK7</accession>
<feature type="repeat" description="TPR" evidence="3">
    <location>
        <begin position="138"/>
        <end position="171"/>
    </location>
</feature>
<comment type="subcellular location">
    <subcellularLocation>
        <location evidence="2">Periplasm</location>
    </subcellularLocation>
</comment>
<dbReference type="Pfam" id="PF13174">
    <property type="entry name" value="TPR_6"/>
    <property type="match status" value="1"/>
</dbReference>
<dbReference type="InterPro" id="IPR032519">
    <property type="entry name" value="YbgF_tri"/>
</dbReference>
<dbReference type="InterPro" id="IPR049813">
    <property type="entry name" value="Elp-1-like_TD"/>
</dbReference>
<dbReference type="Gene3D" id="1.20.5.110">
    <property type="match status" value="1"/>
</dbReference>
<dbReference type="EMBL" id="MFTC01000096">
    <property type="protein sequence ID" value="OGI49533.1"/>
    <property type="molecule type" value="Genomic_DNA"/>
</dbReference>
<evidence type="ECO:0000256" key="1">
    <source>
        <dbReference type="ARBA" id="ARBA00022729"/>
    </source>
</evidence>
<dbReference type="SUPFAM" id="SSF48452">
    <property type="entry name" value="TPR-like"/>
    <property type="match status" value="1"/>
</dbReference>
<protein>
    <recommendedName>
        <fullName evidence="2">Cell division coordinator CpoB</fullName>
    </recommendedName>
</protein>
<keyword evidence="3" id="KW-0802">TPR repeat</keyword>
<dbReference type="PROSITE" id="PS50005">
    <property type="entry name" value="TPR"/>
    <property type="match status" value="2"/>
</dbReference>